<dbReference type="OrthoDB" id="9048375at2759"/>
<gene>
    <name evidence="2" type="ORF">DR999_PMT22145</name>
</gene>
<evidence type="ECO:0000256" key="1">
    <source>
        <dbReference type="SAM" id="MobiDB-lite"/>
    </source>
</evidence>
<reference evidence="2 3" key="1">
    <citation type="submission" date="2019-04" db="EMBL/GenBank/DDBJ databases">
        <title>Draft genome of the big-headed turtle Platysternon megacephalum.</title>
        <authorList>
            <person name="Gong S."/>
        </authorList>
    </citation>
    <scope>NUCLEOTIDE SEQUENCE [LARGE SCALE GENOMIC DNA]</scope>
    <source>
        <strain evidence="2">DO16091913</strain>
        <tissue evidence="2">Muscle</tissue>
    </source>
</reference>
<evidence type="ECO:0000313" key="2">
    <source>
        <dbReference type="EMBL" id="TFJ96086.1"/>
    </source>
</evidence>
<protein>
    <submittedName>
        <fullName evidence="2">Kininogen-1</fullName>
    </submittedName>
</protein>
<evidence type="ECO:0000313" key="3">
    <source>
        <dbReference type="Proteomes" id="UP000297703"/>
    </source>
</evidence>
<comment type="caution">
    <text evidence="2">The sequence shown here is derived from an EMBL/GenBank/DDBJ whole genome shotgun (WGS) entry which is preliminary data.</text>
</comment>
<reference evidence="2 3" key="2">
    <citation type="submission" date="2019-04" db="EMBL/GenBank/DDBJ databases">
        <title>The genome sequence of big-headed turtle.</title>
        <authorList>
            <person name="Gong S."/>
        </authorList>
    </citation>
    <scope>NUCLEOTIDE SEQUENCE [LARGE SCALE GENOMIC DNA]</scope>
    <source>
        <strain evidence="2">DO16091913</strain>
        <tissue evidence="2">Muscle</tissue>
    </source>
</reference>
<sequence>MAKGLAPHPGVSPAPSPSPSVLAESQWRGHQGSGPMEEAPSSQAPCEGSKSQRLPGIEEEPPAGPLPDYRQHLYSLLGPERAEYFLCPPAPQRCRSPGEQGLLEAVGGKVPSPLAPGASAPGPGCRF</sequence>
<dbReference type="AlphaFoldDB" id="A0A4D9DF84"/>
<dbReference type="EMBL" id="QXTE01000801">
    <property type="protein sequence ID" value="TFJ96086.1"/>
    <property type="molecule type" value="Genomic_DNA"/>
</dbReference>
<feature type="region of interest" description="Disordered" evidence="1">
    <location>
        <begin position="1"/>
        <end position="70"/>
    </location>
</feature>
<name>A0A4D9DF84_9SAUR</name>
<feature type="region of interest" description="Disordered" evidence="1">
    <location>
        <begin position="106"/>
        <end position="127"/>
    </location>
</feature>
<dbReference type="Proteomes" id="UP000297703">
    <property type="component" value="Unassembled WGS sequence"/>
</dbReference>
<accession>A0A4D9DF84</accession>
<feature type="compositionally biased region" description="Low complexity" evidence="1">
    <location>
        <begin position="111"/>
        <end position="127"/>
    </location>
</feature>
<proteinExistence type="predicted"/>
<feature type="compositionally biased region" description="Polar residues" evidence="1">
    <location>
        <begin position="40"/>
        <end position="52"/>
    </location>
</feature>
<keyword evidence="3" id="KW-1185">Reference proteome</keyword>
<organism evidence="2 3">
    <name type="scientific">Platysternon megacephalum</name>
    <name type="common">big-headed turtle</name>
    <dbReference type="NCBI Taxonomy" id="55544"/>
    <lineage>
        <taxon>Eukaryota</taxon>
        <taxon>Metazoa</taxon>
        <taxon>Chordata</taxon>
        <taxon>Craniata</taxon>
        <taxon>Vertebrata</taxon>
        <taxon>Euteleostomi</taxon>
        <taxon>Archelosauria</taxon>
        <taxon>Testudinata</taxon>
        <taxon>Testudines</taxon>
        <taxon>Cryptodira</taxon>
        <taxon>Durocryptodira</taxon>
        <taxon>Testudinoidea</taxon>
        <taxon>Platysternidae</taxon>
        <taxon>Platysternon</taxon>
    </lineage>
</organism>